<name>A0ABC8SNJ1_9AQUA</name>
<keyword evidence="3" id="KW-1185">Reference proteome</keyword>
<dbReference type="PANTHER" id="PTHR33098:SF46">
    <property type="entry name" value="COTTON FIBER PROTEIN"/>
    <property type="match status" value="1"/>
</dbReference>
<dbReference type="Proteomes" id="UP001642360">
    <property type="component" value="Unassembled WGS sequence"/>
</dbReference>
<proteinExistence type="predicted"/>
<feature type="region of interest" description="Disordered" evidence="1">
    <location>
        <begin position="18"/>
        <end position="69"/>
    </location>
</feature>
<organism evidence="2 3">
    <name type="scientific">Ilex paraguariensis</name>
    <name type="common">yerba mate</name>
    <dbReference type="NCBI Taxonomy" id="185542"/>
    <lineage>
        <taxon>Eukaryota</taxon>
        <taxon>Viridiplantae</taxon>
        <taxon>Streptophyta</taxon>
        <taxon>Embryophyta</taxon>
        <taxon>Tracheophyta</taxon>
        <taxon>Spermatophyta</taxon>
        <taxon>Magnoliopsida</taxon>
        <taxon>eudicotyledons</taxon>
        <taxon>Gunneridae</taxon>
        <taxon>Pentapetalae</taxon>
        <taxon>asterids</taxon>
        <taxon>campanulids</taxon>
        <taxon>Aquifoliales</taxon>
        <taxon>Aquifoliaceae</taxon>
        <taxon>Ilex</taxon>
    </lineage>
</organism>
<evidence type="ECO:0000313" key="3">
    <source>
        <dbReference type="Proteomes" id="UP001642360"/>
    </source>
</evidence>
<evidence type="ECO:0000313" key="2">
    <source>
        <dbReference type="EMBL" id="CAK9158455.1"/>
    </source>
</evidence>
<protein>
    <submittedName>
        <fullName evidence="2">Uncharacterized protein</fullName>
    </submittedName>
</protein>
<comment type="caution">
    <text evidence="2">The sequence shown here is derived from an EMBL/GenBank/DDBJ whole genome shotgun (WGS) entry which is preliminary data.</text>
</comment>
<dbReference type="AlphaFoldDB" id="A0ABC8SNJ1"/>
<gene>
    <name evidence="2" type="ORF">ILEXP_LOCUS27098</name>
</gene>
<reference evidence="2 3" key="1">
    <citation type="submission" date="2024-02" db="EMBL/GenBank/DDBJ databases">
        <authorList>
            <person name="Vignale AGUSTIN F."/>
            <person name="Sosa J E."/>
            <person name="Modenutti C."/>
        </authorList>
    </citation>
    <scope>NUCLEOTIDE SEQUENCE [LARGE SCALE GENOMIC DNA]</scope>
</reference>
<dbReference type="InterPro" id="IPR008480">
    <property type="entry name" value="DUF761_pln"/>
</dbReference>
<dbReference type="Pfam" id="PF05553">
    <property type="entry name" value="DUF761"/>
    <property type="match status" value="1"/>
</dbReference>
<sequence length="104" mass="12139">MKLEAYYELYFREEARGKMKSSIPPLHRSSKVLEEEQRERPAMAAERNPAAKSSATAAQPRMDRKKSEDINESAEAFINKFRQQLMIQRLESIENYEKMLARGT</sequence>
<feature type="compositionally biased region" description="Basic and acidic residues" evidence="1">
    <location>
        <begin position="31"/>
        <end position="41"/>
    </location>
</feature>
<dbReference type="EMBL" id="CAUOFW020003170">
    <property type="protein sequence ID" value="CAK9158455.1"/>
    <property type="molecule type" value="Genomic_DNA"/>
</dbReference>
<accession>A0ABC8SNJ1</accession>
<dbReference type="PANTHER" id="PTHR33098">
    <property type="entry name" value="COTTON FIBER (DUF761)"/>
    <property type="match status" value="1"/>
</dbReference>
<evidence type="ECO:0000256" key="1">
    <source>
        <dbReference type="SAM" id="MobiDB-lite"/>
    </source>
</evidence>